<dbReference type="RefSeq" id="WP_091549182.1">
    <property type="nucleotide sequence ID" value="NZ_FONY01000050.1"/>
</dbReference>
<keyword evidence="4" id="KW-1003">Cell membrane</keyword>
<accession>A0A1I2JKM2</accession>
<name>A0A1I2JKM2_9BACT</name>
<dbReference type="InterPro" id="IPR051163">
    <property type="entry name" value="Sodium:Solute_Symporter_SSF"/>
</dbReference>
<dbReference type="Proteomes" id="UP000199513">
    <property type="component" value="Unassembled WGS sequence"/>
</dbReference>
<dbReference type="GO" id="GO:0006814">
    <property type="term" value="P:sodium ion transport"/>
    <property type="evidence" value="ECO:0007669"/>
    <property type="project" value="UniProtKB-KW"/>
</dbReference>
<evidence type="ECO:0000313" key="14">
    <source>
        <dbReference type="Proteomes" id="UP000199513"/>
    </source>
</evidence>
<keyword evidence="9 12" id="KW-0472">Membrane</keyword>
<dbReference type="PROSITE" id="PS50283">
    <property type="entry name" value="NA_SOLUT_SYMP_3"/>
    <property type="match status" value="1"/>
</dbReference>
<dbReference type="PANTHER" id="PTHR42985">
    <property type="entry name" value="SODIUM-COUPLED MONOCARBOXYLATE TRANSPORTER"/>
    <property type="match status" value="1"/>
</dbReference>
<dbReference type="InterPro" id="IPR001734">
    <property type="entry name" value="Na/solute_symporter"/>
</dbReference>
<feature type="transmembrane region" description="Helical" evidence="12">
    <location>
        <begin position="182"/>
        <end position="200"/>
    </location>
</feature>
<feature type="transmembrane region" description="Helical" evidence="12">
    <location>
        <begin position="43"/>
        <end position="66"/>
    </location>
</feature>
<feature type="transmembrane region" description="Helical" evidence="12">
    <location>
        <begin position="271"/>
        <end position="296"/>
    </location>
</feature>
<evidence type="ECO:0000256" key="9">
    <source>
        <dbReference type="ARBA" id="ARBA00023136"/>
    </source>
</evidence>
<dbReference type="CDD" id="cd10326">
    <property type="entry name" value="SLC5sbd_NIS-like"/>
    <property type="match status" value="1"/>
</dbReference>
<dbReference type="OrthoDB" id="891563at2"/>
<evidence type="ECO:0000256" key="12">
    <source>
        <dbReference type="SAM" id="Phobius"/>
    </source>
</evidence>
<dbReference type="GO" id="GO:0005886">
    <property type="term" value="C:plasma membrane"/>
    <property type="evidence" value="ECO:0007669"/>
    <property type="project" value="UniProtKB-SubCell"/>
</dbReference>
<dbReference type="InterPro" id="IPR038377">
    <property type="entry name" value="Na/Glc_symporter_sf"/>
</dbReference>
<sequence length="479" mass="53725">MSPELIVSIIAVYFLVLIIIAYYTSRGADTETFFIANRNAPWYLVAFGMIGASISGVTFISVPGAVGADKFSYFQMVLGYLPGYAFIALVLMPLYYRLNLISIYTYLDERFGLNAYRTGAFFFLLSRTVGAAFRLFLAALVLHLGIFAPLGIPFWLNVIITIGLIWVYTFKGGIKTIIWTDTLQTFFLVSALIISVVLIASQLNLGIGELITTVQNSDYSQIFFWEMNDKKNFFKQFLAGMFIAITMTGLDQDLMQKNLSCKNLKEAQKNMFSFCVVLVFVNLLFLTLGALLYMYAQEKGIALPERSDELYPLLALKLNSFGTLAAVFFLLGITASTYASADSALASLTTSFCIDFLDFKNRKEEQRQKIKFWVHLGFSFLLFLVILIFKALNDESVINAVFKAAGYTYGPLLGLFAFGLFTRWKVRDKFVPYICLASPILCYLLNLYSADLFGGYKFGNEMLLINGGLTFLGLLALKK</sequence>
<dbReference type="Pfam" id="PF00474">
    <property type="entry name" value="SSF"/>
    <property type="match status" value="1"/>
</dbReference>
<feature type="transmembrane region" description="Helical" evidence="12">
    <location>
        <begin position="233"/>
        <end position="250"/>
    </location>
</feature>
<feature type="transmembrane region" description="Helical" evidence="12">
    <location>
        <begin position="462"/>
        <end position="477"/>
    </location>
</feature>
<gene>
    <name evidence="13" type="ORF">SAMN04488541_105018</name>
</gene>
<evidence type="ECO:0000256" key="1">
    <source>
        <dbReference type="ARBA" id="ARBA00004651"/>
    </source>
</evidence>
<dbReference type="Gene3D" id="1.20.1730.10">
    <property type="entry name" value="Sodium/glucose cotransporter"/>
    <property type="match status" value="1"/>
</dbReference>
<keyword evidence="10" id="KW-0739">Sodium transport</keyword>
<dbReference type="EMBL" id="FONY01000050">
    <property type="protein sequence ID" value="SFF53366.1"/>
    <property type="molecule type" value="Genomic_DNA"/>
</dbReference>
<evidence type="ECO:0000256" key="7">
    <source>
        <dbReference type="ARBA" id="ARBA00023053"/>
    </source>
</evidence>
<feature type="transmembrane region" description="Helical" evidence="12">
    <location>
        <begin position="404"/>
        <end position="421"/>
    </location>
</feature>
<comment type="similarity">
    <text evidence="2 11">Belongs to the sodium:solute symporter (SSF) (TC 2.A.21) family.</text>
</comment>
<evidence type="ECO:0000256" key="8">
    <source>
        <dbReference type="ARBA" id="ARBA00023065"/>
    </source>
</evidence>
<evidence type="ECO:0000256" key="10">
    <source>
        <dbReference type="ARBA" id="ARBA00023201"/>
    </source>
</evidence>
<evidence type="ECO:0000256" key="3">
    <source>
        <dbReference type="ARBA" id="ARBA00022448"/>
    </source>
</evidence>
<keyword evidence="3" id="KW-0813">Transport</keyword>
<feature type="transmembrane region" description="Helical" evidence="12">
    <location>
        <begin position="316"/>
        <end position="339"/>
    </location>
</feature>
<evidence type="ECO:0000256" key="4">
    <source>
        <dbReference type="ARBA" id="ARBA00022475"/>
    </source>
</evidence>
<reference evidence="13 14" key="1">
    <citation type="submission" date="2016-10" db="EMBL/GenBank/DDBJ databases">
        <authorList>
            <person name="de Groot N.N."/>
        </authorList>
    </citation>
    <scope>NUCLEOTIDE SEQUENCE [LARGE SCALE GENOMIC DNA]</scope>
    <source>
        <strain>GEY</strain>
        <strain evidence="14">DSM 9560</strain>
    </source>
</reference>
<evidence type="ECO:0000256" key="11">
    <source>
        <dbReference type="RuleBase" id="RU362091"/>
    </source>
</evidence>
<feature type="transmembrane region" description="Helical" evidence="12">
    <location>
        <begin position="78"/>
        <end position="98"/>
    </location>
</feature>
<feature type="transmembrane region" description="Helical" evidence="12">
    <location>
        <begin position="430"/>
        <end position="450"/>
    </location>
</feature>
<evidence type="ECO:0000256" key="6">
    <source>
        <dbReference type="ARBA" id="ARBA00022989"/>
    </source>
</evidence>
<dbReference type="PANTHER" id="PTHR42985:SF47">
    <property type="entry name" value="INTEGRAL MEMBRANE TRANSPORT PROTEIN"/>
    <property type="match status" value="1"/>
</dbReference>
<feature type="transmembrane region" description="Helical" evidence="12">
    <location>
        <begin position="6"/>
        <end position="23"/>
    </location>
</feature>
<evidence type="ECO:0000313" key="13">
    <source>
        <dbReference type="EMBL" id="SFF53366.1"/>
    </source>
</evidence>
<feature type="transmembrane region" description="Helical" evidence="12">
    <location>
        <begin position="372"/>
        <end position="392"/>
    </location>
</feature>
<proteinExistence type="inferred from homology"/>
<organism evidence="13 14">
    <name type="scientific">Thermoflexibacter ruber</name>
    <dbReference type="NCBI Taxonomy" id="1003"/>
    <lineage>
        <taxon>Bacteria</taxon>
        <taxon>Pseudomonadati</taxon>
        <taxon>Bacteroidota</taxon>
        <taxon>Cytophagia</taxon>
        <taxon>Cytophagales</taxon>
        <taxon>Thermoflexibacteraceae</taxon>
        <taxon>Thermoflexibacter</taxon>
    </lineage>
</organism>
<keyword evidence="6 12" id="KW-1133">Transmembrane helix</keyword>
<comment type="subcellular location">
    <subcellularLocation>
        <location evidence="1">Cell membrane</location>
        <topology evidence="1">Multi-pass membrane protein</topology>
    </subcellularLocation>
</comment>
<dbReference type="GO" id="GO:0015293">
    <property type="term" value="F:symporter activity"/>
    <property type="evidence" value="ECO:0007669"/>
    <property type="project" value="TreeGrafter"/>
</dbReference>
<protein>
    <submittedName>
        <fullName evidence="13">Transporter, SSS family</fullName>
    </submittedName>
</protein>
<keyword evidence="14" id="KW-1185">Reference proteome</keyword>
<evidence type="ECO:0000256" key="2">
    <source>
        <dbReference type="ARBA" id="ARBA00006434"/>
    </source>
</evidence>
<dbReference type="STRING" id="1003.SAMN04488541_105018"/>
<feature type="transmembrane region" description="Helical" evidence="12">
    <location>
        <begin position="119"/>
        <end position="146"/>
    </location>
</feature>
<dbReference type="AlphaFoldDB" id="A0A1I2JKM2"/>
<keyword evidence="7" id="KW-0915">Sodium</keyword>
<evidence type="ECO:0000256" key="5">
    <source>
        <dbReference type="ARBA" id="ARBA00022692"/>
    </source>
</evidence>
<keyword evidence="5 12" id="KW-0812">Transmembrane</keyword>
<feature type="transmembrane region" description="Helical" evidence="12">
    <location>
        <begin position="152"/>
        <end position="170"/>
    </location>
</feature>
<keyword evidence="8" id="KW-0406">Ion transport</keyword>